<name>A0A0F9JCB9_9ZZZZ</name>
<comment type="caution">
    <text evidence="1">The sequence shown here is derived from an EMBL/GenBank/DDBJ whole genome shotgun (WGS) entry which is preliminary data.</text>
</comment>
<organism evidence="1">
    <name type="scientific">marine sediment metagenome</name>
    <dbReference type="NCBI Taxonomy" id="412755"/>
    <lineage>
        <taxon>unclassified sequences</taxon>
        <taxon>metagenomes</taxon>
        <taxon>ecological metagenomes</taxon>
    </lineage>
</organism>
<proteinExistence type="predicted"/>
<gene>
    <name evidence="1" type="ORF">LCGC14_1473400</name>
</gene>
<reference evidence="1" key="1">
    <citation type="journal article" date="2015" name="Nature">
        <title>Complex archaea that bridge the gap between prokaryotes and eukaryotes.</title>
        <authorList>
            <person name="Spang A."/>
            <person name="Saw J.H."/>
            <person name="Jorgensen S.L."/>
            <person name="Zaremba-Niedzwiedzka K."/>
            <person name="Martijn J."/>
            <person name="Lind A.E."/>
            <person name="van Eijk R."/>
            <person name="Schleper C."/>
            <person name="Guy L."/>
            <person name="Ettema T.J."/>
        </authorList>
    </citation>
    <scope>NUCLEOTIDE SEQUENCE</scope>
</reference>
<accession>A0A0F9JCB9</accession>
<dbReference type="Pfam" id="PF06074">
    <property type="entry name" value="Portal_Mu"/>
    <property type="match status" value="1"/>
</dbReference>
<dbReference type="AlphaFoldDB" id="A0A0F9JCB9"/>
<dbReference type="EMBL" id="LAZR01010386">
    <property type="protein sequence ID" value="KKM67208.1"/>
    <property type="molecule type" value="Genomic_DNA"/>
</dbReference>
<protein>
    <submittedName>
        <fullName evidence="1">Uncharacterized protein</fullName>
    </submittedName>
</protein>
<dbReference type="InterPro" id="IPR009279">
    <property type="entry name" value="Portal_Mu"/>
</dbReference>
<sequence length="184" mass="21024">MPWRIAKFTGEATPGEKTEVQSMLENMGSDGWAMFSDAVEIQLLKGDSGTPPYTALIEWVEKKQSILYLGQTLSTDVGPVGSFAAAKVHDNVRADILMADIQDERQMVRDQIIRPMIEMRWPNRKRPLPHFVRRVIEAKNLDEERLNIEKLKFMAERDLRVDANVIYEMLGIPQPKDLSTPDVE</sequence>
<evidence type="ECO:0000313" key="1">
    <source>
        <dbReference type="EMBL" id="KKM67208.1"/>
    </source>
</evidence>